<dbReference type="OrthoDB" id="543386at2759"/>
<name>A0A150GDT7_GONPE</name>
<dbReference type="Proteomes" id="UP000075714">
    <property type="component" value="Unassembled WGS sequence"/>
</dbReference>
<feature type="compositionally biased region" description="Low complexity" evidence="7">
    <location>
        <begin position="663"/>
        <end position="678"/>
    </location>
</feature>
<evidence type="ECO:0000256" key="8">
    <source>
        <dbReference type="SAM" id="Phobius"/>
    </source>
</evidence>
<evidence type="ECO:0000256" key="9">
    <source>
        <dbReference type="SAM" id="SignalP"/>
    </source>
</evidence>
<feature type="signal peptide" evidence="9">
    <location>
        <begin position="1"/>
        <end position="24"/>
    </location>
</feature>
<organism evidence="10 11">
    <name type="scientific">Gonium pectorale</name>
    <name type="common">Green alga</name>
    <dbReference type="NCBI Taxonomy" id="33097"/>
    <lineage>
        <taxon>Eukaryota</taxon>
        <taxon>Viridiplantae</taxon>
        <taxon>Chlorophyta</taxon>
        <taxon>core chlorophytes</taxon>
        <taxon>Chlorophyceae</taxon>
        <taxon>CS clade</taxon>
        <taxon>Chlamydomonadales</taxon>
        <taxon>Volvocaceae</taxon>
        <taxon>Gonium</taxon>
    </lineage>
</organism>
<dbReference type="AlphaFoldDB" id="A0A150GDT7"/>
<dbReference type="InterPro" id="IPR007274">
    <property type="entry name" value="Cop_transporter"/>
</dbReference>
<evidence type="ECO:0000256" key="2">
    <source>
        <dbReference type="ARBA" id="ARBA00006921"/>
    </source>
</evidence>
<keyword evidence="4" id="KW-0187">Copper transport</keyword>
<evidence type="ECO:0000256" key="5">
    <source>
        <dbReference type="ARBA" id="ARBA00022989"/>
    </source>
</evidence>
<evidence type="ECO:0000256" key="1">
    <source>
        <dbReference type="ARBA" id="ARBA00004370"/>
    </source>
</evidence>
<keyword evidence="5 8" id="KW-1133">Transmembrane helix</keyword>
<dbReference type="EMBL" id="LSYV01000032">
    <property type="protein sequence ID" value="KXZ48011.1"/>
    <property type="molecule type" value="Genomic_DNA"/>
</dbReference>
<evidence type="ECO:0000256" key="4">
    <source>
        <dbReference type="ARBA" id="ARBA00022796"/>
    </source>
</evidence>
<dbReference type="PANTHER" id="PTHR40855:SF1">
    <property type="entry name" value="CLAVAMINATE SYNTHASE-LIKE PROTEIN"/>
    <property type="match status" value="1"/>
</dbReference>
<evidence type="ECO:0000256" key="6">
    <source>
        <dbReference type="ARBA" id="ARBA00023136"/>
    </source>
</evidence>
<dbReference type="GO" id="GO:0016020">
    <property type="term" value="C:membrane"/>
    <property type="evidence" value="ECO:0007669"/>
    <property type="project" value="UniProtKB-SubCell"/>
</dbReference>
<feature type="transmembrane region" description="Helical" evidence="8">
    <location>
        <begin position="608"/>
        <end position="629"/>
    </location>
</feature>
<feature type="transmembrane region" description="Helical" evidence="8">
    <location>
        <begin position="563"/>
        <end position="582"/>
    </location>
</feature>
<feature type="chain" id="PRO_5007562063" description="4Fe-4S ferredoxin-type domain-containing protein" evidence="9">
    <location>
        <begin position="25"/>
        <end position="690"/>
    </location>
</feature>
<evidence type="ECO:0000256" key="3">
    <source>
        <dbReference type="ARBA" id="ARBA00022692"/>
    </source>
</evidence>
<comment type="caution">
    <text evidence="10">The sequence shown here is derived from an EMBL/GenBank/DDBJ whole genome shotgun (WGS) entry which is preliminary data.</text>
</comment>
<gene>
    <name evidence="10" type="ORF">GPECTOR_31g375</name>
</gene>
<comment type="subcellular location">
    <subcellularLocation>
        <location evidence="1">Membrane</location>
    </subcellularLocation>
</comment>
<proteinExistence type="inferred from homology"/>
<evidence type="ECO:0000313" key="11">
    <source>
        <dbReference type="Proteomes" id="UP000075714"/>
    </source>
</evidence>
<keyword evidence="4" id="KW-0186">Copper</keyword>
<dbReference type="GO" id="GO:0005375">
    <property type="term" value="F:copper ion transmembrane transporter activity"/>
    <property type="evidence" value="ECO:0007669"/>
    <property type="project" value="InterPro"/>
</dbReference>
<keyword evidence="3 8" id="KW-0812">Transmembrane</keyword>
<accession>A0A150GDT7</accession>
<feature type="region of interest" description="Disordered" evidence="7">
    <location>
        <begin position="663"/>
        <end position="690"/>
    </location>
</feature>
<evidence type="ECO:0000313" key="10">
    <source>
        <dbReference type="EMBL" id="KXZ48011.1"/>
    </source>
</evidence>
<evidence type="ECO:0008006" key="12">
    <source>
        <dbReference type="Google" id="ProtNLM"/>
    </source>
</evidence>
<comment type="similarity">
    <text evidence="2">Belongs to the copper transporter (Ctr) (TC 1.A.56) family. SLC31A subfamily.</text>
</comment>
<keyword evidence="4" id="KW-0813">Transport</keyword>
<keyword evidence="11" id="KW-1185">Reference proteome</keyword>
<sequence length="690" mass="71263">MAPLRPVLGLIIGTLLLSSSPCSAATYPPLHLPAFALGELQAPNAATLKRVGDAISSLGMFAVTSAHTEDVSHNALSAFVACAQRGGIELRQVEMEDGAVRHTLATATNGSSAQPLPADALRRCPDFAAAAYRLRAAVAAAGAAYAGVLDAALYGEAACATPATCFRDAVAGAEGLEHFHMFTPSPSSAPKRATSSLDAASAAASDASAAADGRMLAMHSDIGLFLVMSPAELFDTSAATAAAAATAASSSAATAGRHSIIAAPGGGGDGKTPQRSNDLVVQLADGRIVAPVLPDGALLVMNGEGLSRWMRVPASSSALGGSQPYSPLHEVLSSDMAGGVRAWFGRMFMPPASAVLQVTDEPVAAVAVAAVSSRSSGTDGGDAARTPHISSFATAAATVTTKMTFGEYRQHTYRMFHDGQGHAASAVGCSPTRRLLADEGSCGANEVYCWHSCMPMPANATCGKAEILCQNVNNGLLWPQNYTTPGVARPGHCKDCTLICPAKTAAAADNSTVLPPSASSFCNTNLGATTMWMSGFQFAKGHERGPCVVYLFPEWVLDSAGKFAGACIGTFLMGVLVGALGYTRGKLKDSWVAQGLWEQDYSPQWRTWLADAAIVSIIAVQVCLGYWLMLVAMTYQAELFIMVVLGLACGHVMQRPRPLWGPAGRSGAAGKSGQSGSSYEQEKLEPCCPP</sequence>
<keyword evidence="6 8" id="KW-0472">Membrane</keyword>
<reference evidence="11" key="1">
    <citation type="journal article" date="2016" name="Nat. Commun.">
        <title>The Gonium pectorale genome demonstrates co-option of cell cycle regulation during the evolution of multicellularity.</title>
        <authorList>
            <person name="Hanschen E.R."/>
            <person name="Marriage T.N."/>
            <person name="Ferris P.J."/>
            <person name="Hamaji T."/>
            <person name="Toyoda A."/>
            <person name="Fujiyama A."/>
            <person name="Neme R."/>
            <person name="Noguchi H."/>
            <person name="Minakuchi Y."/>
            <person name="Suzuki M."/>
            <person name="Kawai-Toyooka H."/>
            <person name="Smith D.R."/>
            <person name="Sparks H."/>
            <person name="Anderson J."/>
            <person name="Bakaric R."/>
            <person name="Luria V."/>
            <person name="Karger A."/>
            <person name="Kirschner M.W."/>
            <person name="Durand P.M."/>
            <person name="Michod R.E."/>
            <person name="Nozaki H."/>
            <person name="Olson B.J."/>
        </authorList>
    </citation>
    <scope>NUCLEOTIDE SEQUENCE [LARGE SCALE GENOMIC DNA]</scope>
    <source>
        <strain evidence="11">NIES-2863</strain>
    </source>
</reference>
<keyword evidence="4" id="KW-0406">Ion transport</keyword>
<protein>
    <recommendedName>
        <fullName evidence="12">4Fe-4S ferredoxin-type domain-containing protein</fullName>
    </recommendedName>
</protein>
<dbReference type="Pfam" id="PF04145">
    <property type="entry name" value="Ctr"/>
    <property type="match status" value="2"/>
</dbReference>
<keyword evidence="9" id="KW-0732">Signal</keyword>
<evidence type="ECO:0000256" key="7">
    <source>
        <dbReference type="SAM" id="MobiDB-lite"/>
    </source>
</evidence>
<feature type="compositionally biased region" description="Basic and acidic residues" evidence="7">
    <location>
        <begin position="680"/>
        <end position="690"/>
    </location>
</feature>
<dbReference type="PANTHER" id="PTHR40855">
    <property type="entry name" value="DIOX_N DOMAIN-CONTAINING PROTEIN"/>
    <property type="match status" value="1"/>
</dbReference>